<organism evidence="1">
    <name type="scientific">marine metagenome</name>
    <dbReference type="NCBI Taxonomy" id="408172"/>
    <lineage>
        <taxon>unclassified sequences</taxon>
        <taxon>metagenomes</taxon>
        <taxon>ecological metagenomes</taxon>
    </lineage>
</organism>
<protein>
    <recommendedName>
        <fullName evidence="2">Pyrroline-5-carboxylate reductase catalytic N-terminal domain-containing protein</fullName>
    </recommendedName>
</protein>
<dbReference type="InterPro" id="IPR036291">
    <property type="entry name" value="NAD(P)-bd_dom_sf"/>
</dbReference>
<dbReference type="SUPFAM" id="SSF51735">
    <property type="entry name" value="NAD(P)-binding Rossmann-fold domains"/>
    <property type="match status" value="1"/>
</dbReference>
<accession>A0A383F1X9</accession>
<name>A0A383F1X9_9ZZZZ</name>
<evidence type="ECO:0000313" key="1">
    <source>
        <dbReference type="EMBL" id="SVE62991.1"/>
    </source>
</evidence>
<gene>
    <name evidence="1" type="ORF">METZ01_LOCUS515845</name>
</gene>
<proteinExistence type="predicted"/>
<reference evidence="1" key="1">
    <citation type="submission" date="2018-05" db="EMBL/GenBank/DDBJ databases">
        <authorList>
            <person name="Lanie J.A."/>
            <person name="Ng W.-L."/>
            <person name="Kazmierczak K.M."/>
            <person name="Andrzejewski T.M."/>
            <person name="Davidsen T.M."/>
            <person name="Wayne K.J."/>
            <person name="Tettelin H."/>
            <person name="Glass J.I."/>
            <person name="Rusch D."/>
            <person name="Podicherti R."/>
            <person name="Tsui H.-C.T."/>
            <person name="Winkler M.E."/>
        </authorList>
    </citation>
    <scope>NUCLEOTIDE SEQUENCE</scope>
</reference>
<dbReference type="Gene3D" id="3.40.50.720">
    <property type="entry name" value="NAD(P)-binding Rossmann-like Domain"/>
    <property type="match status" value="1"/>
</dbReference>
<evidence type="ECO:0008006" key="2">
    <source>
        <dbReference type="Google" id="ProtNLM"/>
    </source>
</evidence>
<feature type="non-terminal residue" evidence="1">
    <location>
        <position position="47"/>
    </location>
</feature>
<sequence>MDKAIVIGVGPEQGLGSKICQRVAKEGLHVFIASRDETNIKNLASKI</sequence>
<dbReference type="AlphaFoldDB" id="A0A383F1X9"/>
<dbReference type="EMBL" id="UINC01230738">
    <property type="protein sequence ID" value="SVE62991.1"/>
    <property type="molecule type" value="Genomic_DNA"/>
</dbReference>